<comment type="caution">
    <text evidence="1">The sequence shown here is derived from an EMBL/GenBank/DDBJ whole genome shotgun (WGS) entry which is preliminary data.</text>
</comment>
<dbReference type="EMBL" id="CM047740">
    <property type="protein sequence ID" value="KAJ0040645.1"/>
    <property type="molecule type" value="Genomic_DNA"/>
</dbReference>
<gene>
    <name evidence="1" type="ORF">Pint_27084</name>
</gene>
<dbReference type="Proteomes" id="UP001163603">
    <property type="component" value="Chromosome 5"/>
</dbReference>
<evidence type="ECO:0000313" key="1">
    <source>
        <dbReference type="EMBL" id="KAJ0040645.1"/>
    </source>
</evidence>
<reference evidence="2" key="1">
    <citation type="journal article" date="2023" name="G3 (Bethesda)">
        <title>Genome assembly and association tests identify interacting loci associated with vigor, precocity, and sex in interspecific pistachio rootstocks.</title>
        <authorList>
            <person name="Palmer W."/>
            <person name="Jacygrad E."/>
            <person name="Sagayaradj S."/>
            <person name="Cavanaugh K."/>
            <person name="Han R."/>
            <person name="Bertier L."/>
            <person name="Beede B."/>
            <person name="Kafkas S."/>
            <person name="Golino D."/>
            <person name="Preece J."/>
            <person name="Michelmore R."/>
        </authorList>
    </citation>
    <scope>NUCLEOTIDE SEQUENCE [LARGE SCALE GENOMIC DNA]</scope>
</reference>
<organism evidence="1 2">
    <name type="scientific">Pistacia integerrima</name>
    <dbReference type="NCBI Taxonomy" id="434235"/>
    <lineage>
        <taxon>Eukaryota</taxon>
        <taxon>Viridiplantae</taxon>
        <taxon>Streptophyta</taxon>
        <taxon>Embryophyta</taxon>
        <taxon>Tracheophyta</taxon>
        <taxon>Spermatophyta</taxon>
        <taxon>Magnoliopsida</taxon>
        <taxon>eudicotyledons</taxon>
        <taxon>Gunneridae</taxon>
        <taxon>Pentapetalae</taxon>
        <taxon>rosids</taxon>
        <taxon>malvids</taxon>
        <taxon>Sapindales</taxon>
        <taxon>Anacardiaceae</taxon>
        <taxon>Pistacia</taxon>
    </lineage>
</organism>
<keyword evidence="2" id="KW-1185">Reference proteome</keyword>
<protein>
    <submittedName>
        <fullName evidence="1">Uncharacterized protein</fullName>
    </submittedName>
</protein>
<evidence type="ECO:0000313" key="2">
    <source>
        <dbReference type="Proteomes" id="UP001163603"/>
    </source>
</evidence>
<name>A0ACC0YSH4_9ROSI</name>
<sequence>MNSLLCYCLSGSADGLALFSCNPYGKFLFSLGNRGPDGQLKETLQLLIQAICRKNVMFEYKEFVSASMYSNARATLIEDKKKSGISLP</sequence>
<proteinExistence type="predicted"/>
<accession>A0ACC0YSH4</accession>